<feature type="domain" description="HTH tetR-type" evidence="5">
    <location>
        <begin position="9"/>
        <end position="69"/>
    </location>
</feature>
<evidence type="ECO:0000313" key="6">
    <source>
        <dbReference type="EMBL" id="QCI64107.1"/>
    </source>
</evidence>
<dbReference type="InterPro" id="IPR036271">
    <property type="entry name" value="Tet_transcr_reg_TetR-rel_C_sf"/>
</dbReference>
<name>A0A4D7B823_9HYPH</name>
<accession>A0A4D7B823</accession>
<evidence type="ECO:0000256" key="1">
    <source>
        <dbReference type="ARBA" id="ARBA00023015"/>
    </source>
</evidence>
<feature type="DNA-binding region" description="H-T-H motif" evidence="4">
    <location>
        <begin position="32"/>
        <end position="51"/>
    </location>
</feature>
<dbReference type="AlphaFoldDB" id="A0A4D7B823"/>
<dbReference type="RefSeq" id="WP_136959563.1">
    <property type="nucleotide sequence ID" value="NZ_CP039690.1"/>
</dbReference>
<dbReference type="SUPFAM" id="SSF48498">
    <property type="entry name" value="Tetracyclin repressor-like, C-terminal domain"/>
    <property type="match status" value="1"/>
</dbReference>
<evidence type="ECO:0000313" key="7">
    <source>
        <dbReference type="Proteomes" id="UP000298781"/>
    </source>
</evidence>
<sequence>MAERGRPRRFDRVEVLQKAMELFWRRGYDGASVADLTTAMGINSPSLYACFGSKEQLFRDAVALYGETDGKLTACALREGATARQAVDGMLRSNAAAFVRPDHPTGCMVTLAAPTASSQSDAVCQFLMELRRQARAALEERLNRGISDGDLPDGTDTAALTDFYSTVLQGLSIQARDGADPRTMNTIVDCAMAAWHALLPVAPEPPDLHGGQCRHHANVP</sequence>
<dbReference type="Pfam" id="PF00440">
    <property type="entry name" value="TetR_N"/>
    <property type="match status" value="1"/>
</dbReference>
<dbReference type="Gene3D" id="1.10.10.60">
    <property type="entry name" value="Homeodomain-like"/>
    <property type="match status" value="1"/>
</dbReference>
<keyword evidence="1" id="KW-0805">Transcription regulation</keyword>
<evidence type="ECO:0000256" key="2">
    <source>
        <dbReference type="ARBA" id="ARBA00023125"/>
    </source>
</evidence>
<dbReference type="PANTHER" id="PTHR47506">
    <property type="entry name" value="TRANSCRIPTIONAL REGULATORY PROTEIN"/>
    <property type="match status" value="1"/>
</dbReference>
<evidence type="ECO:0000256" key="3">
    <source>
        <dbReference type="ARBA" id="ARBA00023163"/>
    </source>
</evidence>
<dbReference type="PRINTS" id="PR00455">
    <property type="entry name" value="HTHTETR"/>
</dbReference>
<dbReference type="GO" id="GO:0003677">
    <property type="term" value="F:DNA binding"/>
    <property type="evidence" value="ECO:0007669"/>
    <property type="project" value="UniProtKB-UniRule"/>
</dbReference>
<proteinExistence type="predicted"/>
<dbReference type="KEGG" id="pstg:E8M01_07525"/>
<dbReference type="PANTHER" id="PTHR47506:SF1">
    <property type="entry name" value="HTH-TYPE TRANSCRIPTIONAL REGULATOR YJDC"/>
    <property type="match status" value="1"/>
</dbReference>
<evidence type="ECO:0000256" key="4">
    <source>
        <dbReference type="PROSITE-ProRule" id="PRU00335"/>
    </source>
</evidence>
<dbReference type="PROSITE" id="PS50977">
    <property type="entry name" value="HTH_TETR_2"/>
    <property type="match status" value="1"/>
</dbReference>
<dbReference type="SUPFAM" id="SSF46689">
    <property type="entry name" value="Homeodomain-like"/>
    <property type="match status" value="1"/>
</dbReference>
<keyword evidence="2 4" id="KW-0238">DNA-binding</keyword>
<dbReference type="EMBL" id="CP039690">
    <property type="protein sequence ID" value="QCI64107.1"/>
    <property type="molecule type" value="Genomic_DNA"/>
</dbReference>
<dbReference type="InterPro" id="IPR011075">
    <property type="entry name" value="TetR_C"/>
</dbReference>
<gene>
    <name evidence="6" type="ORF">E8M01_07525</name>
</gene>
<keyword evidence="3" id="KW-0804">Transcription</keyword>
<protein>
    <submittedName>
        <fullName evidence="6">TetR/AcrR family transcriptional regulator</fullName>
    </submittedName>
</protein>
<keyword evidence="7" id="KW-1185">Reference proteome</keyword>
<dbReference type="InterPro" id="IPR001647">
    <property type="entry name" value="HTH_TetR"/>
</dbReference>
<dbReference type="OrthoDB" id="9795242at2"/>
<dbReference type="InterPro" id="IPR009057">
    <property type="entry name" value="Homeodomain-like_sf"/>
</dbReference>
<dbReference type="Pfam" id="PF16925">
    <property type="entry name" value="TetR_C_13"/>
    <property type="match status" value="1"/>
</dbReference>
<dbReference type="Gene3D" id="1.10.357.10">
    <property type="entry name" value="Tetracycline Repressor, domain 2"/>
    <property type="match status" value="1"/>
</dbReference>
<dbReference type="Proteomes" id="UP000298781">
    <property type="component" value="Chromosome"/>
</dbReference>
<evidence type="ECO:0000259" key="5">
    <source>
        <dbReference type="PROSITE" id="PS50977"/>
    </source>
</evidence>
<reference evidence="6 7" key="1">
    <citation type="submission" date="2019-04" db="EMBL/GenBank/DDBJ databases">
        <title>Phreatobacter aquaticus sp. nov.</title>
        <authorList>
            <person name="Choi A."/>
        </authorList>
    </citation>
    <scope>NUCLEOTIDE SEQUENCE [LARGE SCALE GENOMIC DNA]</scope>
    <source>
        <strain evidence="6 7">KCTC 52518</strain>
    </source>
</reference>
<organism evidence="6 7">
    <name type="scientific">Phreatobacter stygius</name>
    <dbReference type="NCBI Taxonomy" id="1940610"/>
    <lineage>
        <taxon>Bacteria</taxon>
        <taxon>Pseudomonadati</taxon>
        <taxon>Pseudomonadota</taxon>
        <taxon>Alphaproteobacteria</taxon>
        <taxon>Hyphomicrobiales</taxon>
        <taxon>Phreatobacteraceae</taxon>
        <taxon>Phreatobacter</taxon>
    </lineage>
</organism>